<name>X1CNT5_9ZZZZ</name>
<accession>X1CNT5</accession>
<dbReference type="EMBL" id="BART01036350">
    <property type="protein sequence ID" value="GAH10081.1"/>
    <property type="molecule type" value="Genomic_DNA"/>
</dbReference>
<feature type="non-terminal residue" evidence="1">
    <location>
        <position position="1"/>
    </location>
</feature>
<proteinExistence type="predicted"/>
<reference evidence="1" key="1">
    <citation type="journal article" date="2014" name="Front. Microbiol.">
        <title>High frequency of phylogenetically diverse reductive dehalogenase-homologous genes in deep subseafloor sedimentary metagenomes.</title>
        <authorList>
            <person name="Kawai M."/>
            <person name="Futagami T."/>
            <person name="Toyoda A."/>
            <person name="Takaki Y."/>
            <person name="Nishi S."/>
            <person name="Hori S."/>
            <person name="Arai W."/>
            <person name="Tsubouchi T."/>
            <person name="Morono Y."/>
            <person name="Uchiyama I."/>
            <person name="Ito T."/>
            <person name="Fujiyama A."/>
            <person name="Inagaki F."/>
            <person name="Takami H."/>
        </authorList>
    </citation>
    <scope>NUCLEOTIDE SEQUENCE</scope>
    <source>
        <strain evidence="1">Expedition CK06-06</strain>
    </source>
</reference>
<evidence type="ECO:0000313" key="1">
    <source>
        <dbReference type="EMBL" id="GAH10081.1"/>
    </source>
</evidence>
<gene>
    <name evidence="1" type="ORF">S01H4_61340</name>
</gene>
<organism evidence="1">
    <name type="scientific">marine sediment metagenome</name>
    <dbReference type="NCBI Taxonomy" id="412755"/>
    <lineage>
        <taxon>unclassified sequences</taxon>
        <taxon>metagenomes</taxon>
        <taxon>ecological metagenomes</taxon>
    </lineage>
</organism>
<dbReference type="AlphaFoldDB" id="X1CNT5"/>
<sequence length="75" mass="8402">LTNLADLLEEIVEQLRKGDDLELPMPTLQAGTIVVPIGEPVETGLEVKIRKQFVHVNLALSWSRPRLVEEVISDE</sequence>
<comment type="caution">
    <text evidence="1">The sequence shown here is derived from an EMBL/GenBank/DDBJ whole genome shotgun (WGS) entry which is preliminary data.</text>
</comment>
<protein>
    <submittedName>
        <fullName evidence="1">Uncharacterized protein</fullName>
    </submittedName>
</protein>